<dbReference type="EMBL" id="BPLQ01005803">
    <property type="protein sequence ID" value="GIY17414.1"/>
    <property type="molecule type" value="Genomic_DNA"/>
</dbReference>
<dbReference type="Proteomes" id="UP001054837">
    <property type="component" value="Unassembled WGS sequence"/>
</dbReference>
<name>A0AAV4R8Q6_9ARAC</name>
<dbReference type="PANTHER" id="PTHR24365">
    <property type="entry name" value="TOLL-LIKE RECEPTOR"/>
    <property type="match status" value="1"/>
</dbReference>
<evidence type="ECO:0000256" key="4">
    <source>
        <dbReference type="ARBA" id="ARBA00022614"/>
    </source>
</evidence>
<evidence type="ECO:0000256" key="11">
    <source>
        <dbReference type="ARBA" id="ARBA00023170"/>
    </source>
</evidence>
<dbReference type="GO" id="GO:0038023">
    <property type="term" value="F:signaling receptor activity"/>
    <property type="evidence" value="ECO:0007669"/>
    <property type="project" value="TreeGrafter"/>
</dbReference>
<evidence type="ECO:0000256" key="15">
    <source>
        <dbReference type="SAM" id="SignalP"/>
    </source>
</evidence>
<dbReference type="InterPro" id="IPR000157">
    <property type="entry name" value="TIR_dom"/>
</dbReference>
<dbReference type="InterPro" id="IPR001611">
    <property type="entry name" value="Leu-rich_rpt"/>
</dbReference>
<keyword evidence="3" id="KW-0399">Innate immunity</keyword>
<feature type="domain" description="TIR" evidence="16">
    <location>
        <begin position="882"/>
        <end position="1022"/>
    </location>
</feature>
<dbReference type="SMART" id="SM00369">
    <property type="entry name" value="LRR_TYP"/>
    <property type="match status" value="9"/>
</dbReference>
<evidence type="ECO:0000256" key="14">
    <source>
        <dbReference type="SAM" id="Phobius"/>
    </source>
</evidence>
<dbReference type="Pfam" id="PF13855">
    <property type="entry name" value="LRR_8"/>
    <property type="match status" value="3"/>
</dbReference>
<evidence type="ECO:0000256" key="10">
    <source>
        <dbReference type="ARBA" id="ARBA00023136"/>
    </source>
</evidence>
<evidence type="ECO:0000256" key="9">
    <source>
        <dbReference type="ARBA" id="ARBA00022989"/>
    </source>
</evidence>
<dbReference type="InterPro" id="IPR003591">
    <property type="entry name" value="Leu-rich_rpt_typical-subtyp"/>
</dbReference>
<dbReference type="InterPro" id="IPR035897">
    <property type="entry name" value="Toll_tir_struct_dom_sf"/>
</dbReference>
<reference evidence="17 18" key="1">
    <citation type="submission" date="2021-06" db="EMBL/GenBank/DDBJ databases">
        <title>Caerostris darwini draft genome.</title>
        <authorList>
            <person name="Kono N."/>
            <person name="Arakawa K."/>
        </authorList>
    </citation>
    <scope>NUCLEOTIDE SEQUENCE [LARGE SCALE GENOMIC DNA]</scope>
</reference>
<comment type="caution">
    <text evidence="17">The sequence shown here is derived from an EMBL/GenBank/DDBJ whole genome shotgun (WGS) entry which is preliminary data.</text>
</comment>
<keyword evidence="4" id="KW-0433">Leucine-rich repeat</keyword>
<dbReference type="GO" id="GO:0045087">
    <property type="term" value="P:innate immune response"/>
    <property type="evidence" value="ECO:0007669"/>
    <property type="project" value="UniProtKB-KW"/>
</dbReference>
<proteinExistence type="inferred from homology"/>
<dbReference type="PROSITE" id="PS51450">
    <property type="entry name" value="LRR"/>
    <property type="match status" value="1"/>
</dbReference>
<feature type="signal peptide" evidence="15">
    <location>
        <begin position="1"/>
        <end position="19"/>
    </location>
</feature>
<organism evidence="17 18">
    <name type="scientific">Caerostris darwini</name>
    <dbReference type="NCBI Taxonomy" id="1538125"/>
    <lineage>
        <taxon>Eukaryota</taxon>
        <taxon>Metazoa</taxon>
        <taxon>Ecdysozoa</taxon>
        <taxon>Arthropoda</taxon>
        <taxon>Chelicerata</taxon>
        <taxon>Arachnida</taxon>
        <taxon>Araneae</taxon>
        <taxon>Araneomorphae</taxon>
        <taxon>Entelegynae</taxon>
        <taxon>Araneoidea</taxon>
        <taxon>Araneidae</taxon>
        <taxon>Caerostris</taxon>
    </lineage>
</organism>
<evidence type="ECO:0000256" key="6">
    <source>
        <dbReference type="ARBA" id="ARBA00022729"/>
    </source>
</evidence>
<sequence length="1036" mass="118879">MKCFLLLITFSLSNGISFAASVIHSNNKIGTNTHETEQRKDYLSNVSELQTKSYLQISKDEIVLHPALSEDTTELKLSTSTYGKHASPLQSKKLLLRSIEKKTHKSNVNENMSIPKIKRSLPAETSKESQLRKSTPDIPFTESLNKNKIYFLKPVRENNSISNDVNNAEYPNDPIKFATFEVRENSNSTHDITLISTNKTQTADEIIAEIFGPFKKKYLSNVSKNEVECCTESIVSPSMNYTSQIHNLRETFECSISENDELKISCCNISLYQASMYIPSETALLDISESNERHLLKPLFPYLRNLTSLRLHGNHHKYITKAFTGLYNLKHLDLSHNNIQVLSKKLFTFTPNLKSLNLSMNAILMLRSITIAVSHLKYFENLTLDHNIGINRIFESDIQSLNNTRLKKFSLFNSTLNNIEQGAFKHLPFLTVLDLSNNYMGNEALLNVTSGVKGSALKYFGLQALVRLNTFPHESLVPLQNTSIFRLDLSFNYFTKLTNLPSIPSLKSLWLTQCNIENIDEGAFDKLPNLEELDLDSNGLFINPLTRTSLNNLKTFILSKQIFGRKNNFFLPSYVFQTTINLEILDMSNTLISNSLSRFTLHGLKKLRALNLLKTKLSKIEDYAFETLTSLKSLFLAGNELTYLTNFTFSGLENLTNLYLSNNLLHFSQSDNPFKSITFLKVLYLHSNNIVTLPKRIFGNLNNLETLMISNNNLLPWSTEILSRNSSLKILGLKENQINFITPVMLSEFGQVNKYLDLSRNPFNCSICGMDDFQQFLKSSNLTLGLPPPNNAEFSIPVCVEPSTLRGQPLLDVDLPLMTCMEMKIEVLSSVGLVLIVFSMLLITIMLYLSYYFRWYIRYWIFHVKAKARKTINLDNEKEQSYTYDAFVSYNSRDNYWIAQHLIPALEHEDPRYKLCVHERDFILGQLITENILESIEASRNVILVLTEDFIKSEWCMFELHMAQHKLFVDTRDCLILIKLKKLDKKLYTKNMMYLEKTRTCLTWSEDKTDQKLFWERIKKALGTPSSGSISKEIFV</sequence>
<keyword evidence="11 17" id="KW-0675">Receptor</keyword>
<evidence type="ECO:0000313" key="18">
    <source>
        <dbReference type="Proteomes" id="UP001054837"/>
    </source>
</evidence>
<keyword evidence="9 14" id="KW-1133">Transmembrane helix</keyword>
<dbReference type="AlphaFoldDB" id="A0AAV4R8Q6"/>
<dbReference type="SMART" id="SM00365">
    <property type="entry name" value="LRR_SD22"/>
    <property type="match status" value="6"/>
</dbReference>
<evidence type="ECO:0000313" key="17">
    <source>
        <dbReference type="EMBL" id="GIY17414.1"/>
    </source>
</evidence>
<dbReference type="InterPro" id="IPR032675">
    <property type="entry name" value="LRR_dom_sf"/>
</dbReference>
<feature type="region of interest" description="Disordered" evidence="13">
    <location>
        <begin position="119"/>
        <end position="138"/>
    </location>
</feature>
<dbReference type="PRINTS" id="PR01537">
    <property type="entry name" value="INTRLKN1R1F"/>
</dbReference>
<keyword evidence="10 14" id="KW-0472">Membrane</keyword>
<dbReference type="PROSITE" id="PS50104">
    <property type="entry name" value="TIR"/>
    <property type="match status" value="1"/>
</dbReference>
<dbReference type="PANTHER" id="PTHR24365:SF530">
    <property type="entry name" value="MSTPROX-RELATED"/>
    <property type="match status" value="1"/>
</dbReference>
<keyword evidence="6 15" id="KW-0732">Signal</keyword>
<protein>
    <submittedName>
        <fullName evidence="17">Toll-like receptor 2</fullName>
    </submittedName>
</protein>
<dbReference type="Pfam" id="PF01582">
    <property type="entry name" value="TIR"/>
    <property type="match status" value="1"/>
</dbReference>
<gene>
    <name evidence="17" type="primary">TLR2</name>
    <name evidence="17" type="ORF">CDAR_1771</name>
</gene>
<evidence type="ECO:0000256" key="13">
    <source>
        <dbReference type="SAM" id="MobiDB-lite"/>
    </source>
</evidence>
<dbReference type="Gene3D" id="3.80.10.10">
    <property type="entry name" value="Ribonuclease Inhibitor"/>
    <property type="match status" value="4"/>
</dbReference>
<feature type="transmembrane region" description="Helical" evidence="14">
    <location>
        <begin position="827"/>
        <end position="849"/>
    </location>
</feature>
<dbReference type="SUPFAM" id="SSF52200">
    <property type="entry name" value="Toll/Interleukin receptor TIR domain"/>
    <property type="match status" value="1"/>
</dbReference>
<dbReference type="SMART" id="SM00255">
    <property type="entry name" value="TIR"/>
    <property type="match status" value="1"/>
</dbReference>
<evidence type="ECO:0000256" key="2">
    <source>
        <dbReference type="ARBA" id="ARBA00009634"/>
    </source>
</evidence>
<keyword evidence="18" id="KW-1185">Reference proteome</keyword>
<keyword evidence="8" id="KW-0391">Immunity</keyword>
<dbReference type="FunFam" id="3.40.50.10140:FF:000001">
    <property type="entry name" value="Toll-like receptor 2"/>
    <property type="match status" value="1"/>
</dbReference>
<dbReference type="GO" id="GO:0007165">
    <property type="term" value="P:signal transduction"/>
    <property type="evidence" value="ECO:0007669"/>
    <property type="project" value="InterPro"/>
</dbReference>
<evidence type="ECO:0000256" key="3">
    <source>
        <dbReference type="ARBA" id="ARBA00022588"/>
    </source>
</evidence>
<comment type="similarity">
    <text evidence="2">Belongs to the Toll-like receptor family.</text>
</comment>
<dbReference type="GO" id="GO:0005886">
    <property type="term" value="C:plasma membrane"/>
    <property type="evidence" value="ECO:0007669"/>
    <property type="project" value="TreeGrafter"/>
</dbReference>
<feature type="compositionally biased region" description="Basic and acidic residues" evidence="13">
    <location>
        <begin position="125"/>
        <end position="135"/>
    </location>
</feature>
<evidence type="ECO:0000259" key="16">
    <source>
        <dbReference type="PROSITE" id="PS50104"/>
    </source>
</evidence>
<dbReference type="SMART" id="SM00082">
    <property type="entry name" value="LRRCT"/>
    <property type="match status" value="1"/>
</dbReference>
<evidence type="ECO:0000256" key="12">
    <source>
        <dbReference type="ARBA" id="ARBA00023180"/>
    </source>
</evidence>
<evidence type="ECO:0000256" key="8">
    <source>
        <dbReference type="ARBA" id="ARBA00022859"/>
    </source>
</evidence>
<comment type="subcellular location">
    <subcellularLocation>
        <location evidence="1">Membrane</location>
        <topology evidence="1">Single-pass type I membrane protein</topology>
    </subcellularLocation>
</comment>
<keyword evidence="5 14" id="KW-0812">Transmembrane</keyword>
<evidence type="ECO:0000256" key="7">
    <source>
        <dbReference type="ARBA" id="ARBA00022737"/>
    </source>
</evidence>
<keyword evidence="7" id="KW-0677">Repeat</keyword>
<dbReference type="InterPro" id="IPR000483">
    <property type="entry name" value="Cys-rich_flank_reg_C"/>
</dbReference>
<evidence type="ECO:0000256" key="5">
    <source>
        <dbReference type="ARBA" id="ARBA00022692"/>
    </source>
</evidence>
<keyword evidence="12" id="KW-0325">Glycoprotein</keyword>
<dbReference type="SUPFAM" id="SSF52058">
    <property type="entry name" value="L domain-like"/>
    <property type="match status" value="2"/>
</dbReference>
<dbReference type="Gene3D" id="3.40.50.10140">
    <property type="entry name" value="Toll/interleukin-1 receptor homology (TIR) domain"/>
    <property type="match status" value="1"/>
</dbReference>
<accession>A0AAV4R8Q6</accession>
<feature type="chain" id="PRO_5043585089" evidence="15">
    <location>
        <begin position="20"/>
        <end position="1036"/>
    </location>
</feature>
<evidence type="ECO:0000256" key="1">
    <source>
        <dbReference type="ARBA" id="ARBA00004479"/>
    </source>
</evidence>